<reference evidence="3" key="1">
    <citation type="journal article" date="2014" name="Insect Biochem. Mol. Biol.">
        <title>An insight into the sialome of the frog biting fly, Corethrella appendiculata.</title>
        <authorList>
            <person name="Ribeiro J.M.C."/>
            <person name="Chagas A.C."/>
            <person name="Pham V.M."/>
            <person name="Lounibos L.P."/>
            <person name="Calvo E."/>
        </authorList>
    </citation>
    <scope>NUCLEOTIDE SEQUENCE</scope>
    <source>
        <tissue evidence="3">Salivary glands</tissue>
    </source>
</reference>
<proteinExistence type="evidence at transcript level"/>
<organism evidence="3">
    <name type="scientific">Corethrella appendiculata</name>
    <dbReference type="NCBI Taxonomy" id="1370023"/>
    <lineage>
        <taxon>Eukaryota</taxon>
        <taxon>Metazoa</taxon>
        <taxon>Ecdysozoa</taxon>
        <taxon>Arthropoda</taxon>
        <taxon>Hexapoda</taxon>
        <taxon>Insecta</taxon>
        <taxon>Pterygota</taxon>
        <taxon>Neoptera</taxon>
        <taxon>Endopterygota</taxon>
        <taxon>Diptera</taxon>
        <taxon>Nematocera</taxon>
        <taxon>Culicoidea</taxon>
        <taxon>Chaoboridae</taxon>
        <taxon>Corethrella</taxon>
    </lineage>
</organism>
<dbReference type="EMBL" id="GANO01003818">
    <property type="protein sequence ID" value="JAB56053.1"/>
    <property type="molecule type" value="mRNA"/>
</dbReference>
<feature type="domain" description="Nuclear respiratory factor 1 NLS/DNA-binding dimerisation" evidence="2">
    <location>
        <begin position="4"/>
        <end position="99"/>
    </location>
</feature>
<dbReference type="PANTHER" id="PTHR20916">
    <property type="entry name" value="CYSTEINE AND GLYCINE-RICH PROTEIN 2 BINDING PROTEIN"/>
    <property type="match status" value="1"/>
</dbReference>
<dbReference type="Pfam" id="PF10491">
    <property type="entry name" value="Nrf1_DNA-bind"/>
    <property type="match status" value="1"/>
</dbReference>
<feature type="non-terminal residue" evidence="3">
    <location>
        <position position="1"/>
    </location>
</feature>
<accession>U5ERA7</accession>
<dbReference type="PANTHER" id="PTHR20916:SF18">
    <property type="entry name" value="IPT_TIG DOMAIN-CONTAINING PROTEIN"/>
    <property type="match status" value="1"/>
</dbReference>
<evidence type="ECO:0000259" key="2">
    <source>
        <dbReference type="Pfam" id="PF10491"/>
    </source>
</evidence>
<sequence length="814" mass="92161">NGQNMVSNLPLLFANGYPTSLDKITEQQLEKFVPFMVQCSLGYIHISNLTAYNEPEWWPEDIEFTIPFAKPKSFKGNWLIKLKELVIICYSFHKCVFLLRFCNDLSTYEQAALRFINNYNSTTSLYHRRTNKLLVTFRNENMLYDQEQQPTNRKCLLPKYSSSQQTSASNLQEQMVEPPLFDIYLCDYCDAELYSYDAYVDHEKTCSNLAQDDDILDDSDDDDVIFCGDDSDDIPKTADDEEQQKKSSFLFNFNLFNNNSNSSFNISSLQQHIKRENNASFNNSNNNNSNINILDGSPEKLRRLPRRSNMITLSKCTSIPLSSPCGKFLLKKIKTQMSEEYQMERLDRIERFCHAPPLRKDGSVVVNRPKWMYKTRINGNCSVTFKRPPDEEKESYHQYKFPRRQLSNKSQRENFLFYNSILLKRCRPFLIHIKRLTPTDIDNYVKTIHLQGLNKKLQKISCKSSSTSAMITSTATTTSSTTKSTTIVNQTTAIVECIDLCSSDEEDRDHEIIDNNNIEEEEAEIITADDDYTHHQFVDNNQKIILDEFENNSVIQLGFDIAAGSATTTTTKFSSFLNPLATAGGTTTPTSTIGDTTTNFLFSNLNNNPLNNNNNNSNIVQPLRPSVFLFSNFKNQSPILHNSMTSTNPLTNVFNDFHTHNNQHNQLTNDTQYFLNNQENLENLETRVNDWLNETTSNFVMSALDSQQQQQQSLPSNHLSSTTLSSSSSSSSSSVISSNTTTGIITATGLTNTAVTLTTNNNNTNSNNNNNNKKTMPSLVRLSRSQTSTPGAAAAAAATTAAIQDSVRQLVGHL</sequence>
<name>U5ERA7_9DIPT</name>
<evidence type="ECO:0000256" key="1">
    <source>
        <dbReference type="SAM" id="MobiDB-lite"/>
    </source>
</evidence>
<dbReference type="InterPro" id="IPR019525">
    <property type="entry name" value="Nrf1_NLS/DNA-bd_dimer"/>
</dbReference>
<protein>
    <submittedName>
        <fullName evidence="3">Putative gata zinc finger domain-containing protein 7</fullName>
    </submittedName>
</protein>
<feature type="region of interest" description="Disordered" evidence="1">
    <location>
        <begin position="704"/>
        <end position="737"/>
    </location>
</feature>
<evidence type="ECO:0000313" key="3">
    <source>
        <dbReference type="EMBL" id="JAB56053.1"/>
    </source>
</evidence>
<dbReference type="AlphaFoldDB" id="U5ERA7"/>